<keyword evidence="4" id="KW-1185">Reference proteome</keyword>
<evidence type="ECO:0000256" key="2">
    <source>
        <dbReference type="SAM" id="MobiDB-lite"/>
    </source>
</evidence>
<dbReference type="EMBL" id="BFAD01000003">
    <property type="protein sequence ID" value="GBE80889.1"/>
    <property type="molecule type" value="Genomic_DNA"/>
</dbReference>
<dbReference type="GeneID" id="38777806"/>
<dbReference type="OrthoDB" id="2727133at2759"/>
<feature type="region of interest" description="Disordered" evidence="2">
    <location>
        <begin position="369"/>
        <end position="392"/>
    </location>
</feature>
<dbReference type="GO" id="GO:0004197">
    <property type="term" value="F:cysteine-type endopeptidase activity"/>
    <property type="evidence" value="ECO:0007669"/>
    <property type="project" value="TreeGrafter"/>
</dbReference>
<evidence type="ECO:0000313" key="4">
    <source>
        <dbReference type="Proteomes" id="UP000287166"/>
    </source>
</evidence>
<dbReference type="AlphaFoldDB" id="A0A401GFF4"/>
<comment type="caution">
    <text evidence="3">The sequence shown here is derived from an EMBL/GenBank/DDBJ whole genome shotgun (WGS) entry which is preliminary data.</text>
</comment>
<dbReference type="PANTHER" id="PTHR48104">
    <property type="entry name" value="METACASPASE-4"/>
    <property type="match status" value="1"/>
</dbReference>
<reference evidence="3 4" key="1">
    <citation type="journal article" date="2018" name="Sci. Rep.">
        <title>Genome sequence of the cauliflower mushroom Sparassis crispa (Hanabiratake) and its association with beneficial usage.</title>
        <authorList>
            <person name="Kiyama R."/>
            <person name="Furutani Y."/>
            <person name="Kawaguchi K."/>
            <person name="Nakanishi T."/>
        </authorList>
    </citation>
    <scope>NUCLEOTIDE SEQUENCE [LARGE SCALE GENOMIC DNA]</scope>
</reference>
<comment type="similarity">
    <text evidence="1">Belongs to the peptidase C14B family.</text>
</comment>
<name>A0A401GFF4_9APHY</name>
<sequence length="436" mass="49699">MRDANGSRSDPMVLQLSYKEPPFTPRCLVYTGKFSWRNYAIDEMLTVIVPATFNGGDPICVYWQWMEDADGRKKINRDRVGTLDVTAGPFTGDAQTLGIPVTFYRFDGEVDRTRDRITLTMSGHHDEKSEHITLQLANDLLQKKKALIIRYDVGVDEGIHRVRDMLVDTLGFGISNVEMLYYDAEPKDRPRLTKRGQEAPTAEQFKSKFTALLKDTKPGDIRFLYVDAHGVPLYGNDENERGRDESWKFAETEDGQNAELVHDDWIADTVQQNLHQSANLTMLCTACFGGGMLDLRRRSSGILLSACFDTQINVKAVKVGDVRDPWTLAILDYIDKREKKKKRMASYNMLFAEARLRVRSMMDSGLLTSSYLGPSPDPRNPIAWQEGRPMQGHQDPQLVFNGWYVDVNTARFLEPFQPALSRPQDAGRNRYPRDEL</sequence>
<dbReference type="InterPro" id="IPR050452">
    <property type="entry name" value="Metacaspase"/>
</dbReference>
<dbReference type="Gene3D" id="3.40.50.12660">
    <property type="match status" value="1"/>
</dbReference>
<dbReference type="PANTHER" id="PTHR48104:SF30">
    <property type="entry name" value="METACASPASE-1"/>
    <property type="match status" value="1"/>
</dbReference>
<protein>
    <submittedName>
        <fullName evidence="3">Uncharacterized protein</fullName>
    </submittedName>
</protein>
<organism evidence="3 4">
    <name type="scientific">Sparassis crispa</name>
    <dbReference type="NCBI Taxonomy" id="139825"/>
    <lineage>
        <taxon>Eukaryota</taxon>
        <taxon>Fungi</taxon>
        <taxon>Dikarya</taxon>
        <taxon>Basidiomycota</taxon>
        <taxon>Agaricomycotina</taxon>
        <taxon>Agaricomycetes</taxon>
        <taxon>Polyporales</taxon>
        <taxon>Sparassidaceae</taxon>
        <taxon>Sparassis</taxon>
    </lineage>
</organism>
<dbReference type="GO" id="GO:0006508">
    <property type="term" value="P:proteolysis"/>
    <property type="evidence" value="ECO:0007669"/>
    <property type="project" value="TreeGrafter"/>
</dbReference>
<dbReference type="GO" id="GO:0005737">
    <property type="term" value="C:cytoplasm"/>
    <property type="evidence" value="ECO:0007669"/>
    <property type="project" value="TreeGrafter"/>
</dbReference>
<evidence type="ECO:0000256" key="1">
    <source>
        <dbReference type="ARBA" id="ARBA00009005"/>
    </source>
</evidence>
<evidence type="ECO:0000313" key="3">
    <source>
        <dbReference type="EMBL" id="GBE80889.1"/>
    </source>
</evidence>
<accession>A0A401GFF4</accession>
<proteinExistence type="inferred from homology"/>
<dbReference type="RefSeq" id="XP_027611802.1">
    <property type="nucleotide sequence ID" value="XM_027756001.1"/>
</dbReference>
<dbReference type="InParanoid" id="A0A401GFF4"/>
<dbReference type="Proteomes" id="UP000287166">
    <property type="component" value="Unassembled WGS sequence"/>
</dbReference>
<gene>
    <name evidence="3" type="ORF">SCP_0306090</name>
</gene>